<evidence type="ECO:0000313" key="1">
    <source>
        <dbReference type="EMBL" id="KAG9239836.1"/>
    </source>
</evidence>
<organism evidence="1 2">
    <name type="scientific">Calycina marina</name>
    <dbReference type="NCBI Taxonomy" id="1763456"/>
    <lineage>
        <taxon>Eukaryota</taxon>
        <taxon>Fungi</taxon>
        <taxon>Dikarya</taxon>
        <taxon>Ascomycota</taxon>
        <taxon>Pezizomycotina</taxon>
        <taxon>Leotiomycetes</taxon>
        <taxon>Helotiales</taxon>
        <taxon>Pezizellaceae</taxon>
        <taxon>Calycina</taxon>
    </lineage>
</organism>
<dbReference type="Proteomes" id="UP000887226">
    <property type="component" value="Unassembled WGS sequence"/>
</dbReference>
<reference evidence="1" key="1">
    <citation type="journal article" date="2021" name="IMA Fungus">
        <title>Genomic characterization of three marine fungi, including Emericellopsis atlantica sp. nov. with signatures of a generalist lifestyle and marine biomass degradation.</title>
        <authorList>
            <person name="Hagestad O.C."/>
            <person name="Hou L."/>
            <person name="Andersen J.H."/>
            <person name="Hansen E.H."/>
            <person name="Altermark B."/>
            <person name="Li C."/>
            <person name="Kuhnert E."/>
            <person name="Cox R.J."/>
            <person name="Crous P.W."/>
            <person name="Spatafora J.W."/>
            <person name="Lail K."/>
            <person name="Amirebrahimi M."/>
            <person name="Lipzen A."/>
            <person name="Pangilinan J."/>
            <person name="Andreopoulos W."/>
            <person name="Hayes R.D."/>
            <person name="Ng V."/>
            <person name="Grigoriev I.V."/>
            <person name="Jackson S.A."/>
            <person name="Sutton T.D.S."/>
            <person name="Dobson A.D.W."/>
            <person name="Rama T."/>
        </authorList>
    </citation>
    <scope>NUCLEOTIDE SEQUENCE</scope>
    <source>
        <strain evidence="1">TRa3180A</strain>
    </source>
</reference>
<dbReference type="OrthoDB" id="3558968at2759"/>
<name>A0A9P8CC33_9HELO</name>
<accession>A0A9P8CC33</accession>
<dbReference type="EMBL" id="MU254850">
    <property type="protein sequence ID" value="KAG9239836.1"/>
    <property type="molecule type" value="Genomic_DNA"/>
</dbReference>
<dbReference type="InterPro" id="IPR036397">
    <property type="entry name" value="RNaseH_sf"/>
</dbReference>
<proteinExistence type="predicted"/>
<dbReference type="AlphaFoldDB" id="A0A9P8CC33"/>
<protein>
    <submittedName>
        <fullName evidence="1">Uncharacterized protein</fullName>
    </submittedName>
</protein>
<evidence type="ECO:0000313" key="2">
    <source>
        <dbReference type="Proteomes" id="UP000887226"/>
    </source>
</evidence>
<dbReference type="GO" id="GO:0003676">
    <property type="term" value="F:nucleic acid binding"/>
    <property type="evidence" value="ECO:0007669"/>
    <property type="project" value="InterPro"/>
</dbReference>
<keyword evidence="2" id="KW-1185">Reference proteome</keyword>
<sequence length="195" mass="22196">MAFVKKQVSDKDRQERVAYGHGHGDKTIEDFWSCNMFTDEPHIDPSSLAIGDILQEQGTRYNDENIMERVEERGSAFHIAAWINRWGKATKLEFYNDEEGSIELRERLWREKTYDARNTTGSITSVRAELPHNARSTWVLTGLDLNELGLSLWESSDAGNRQKSQNLGKIKLHVCGLECVVSDEEMGFGNKCNGI</sequence>
<gene>
    <name evidence="1" type="ORF">BJ878DRAFT_484395</name>
</gene>
<dbReference type="Gene3D" id="3.30.420.10">
    <property type="entry name" value="Ribonuclease H-like superfamily/Ribonuclease H"/>
    <property type="match status" value="1"/>
</dbReference>
<comment type="caution">
    <text evidence="1">The sequence shown here is derived from an EMBL/GenBank/DDBJ whole genome shotgun (WGS) entry which is preliminary data.</text>
</comment>